<dbReference type="Proteomes" id="UP000256900">
    <property type="component" value="Unassembled WGS sequence"/>
</dbReference>
<organism evidence="3 4">
    <name type="scientific">Methylovirgula ligni</name>
    <dbReference type="NCBI Taxonomy" id="569860"/>
    <lineage>
        <taxon>Bacteria</taxon>
        <taxon>Pseudomonadati</taxon>
        <taxon>Pseudomonadota</taxon>
        <taxon>Alphaproteobacteria</taxon>
        <taxon>Hyphomicrobiales</taxon>
        <taxon>Beijerinckiaceae</taxon>
        <taxon>Methylovirgula</taxon>
    </lineage>
</organism>
<dbReference type="InterPro" id="IPR009061">
    <property type="entry name" value="DNA-bd_dom_put_sf"/>
</dbReference>
<dbReference type="PROSITE" id="PS50937">
    <property type="entry name" value="HTH_MERR_2"/>
    <property type="match status" value="1"/>
</dbReference>
<keyword evidence="4" id="KW-1185">Reference proteome</keyword>
<reference evidence="3 4" key="1">
    <citation type="submission" date="2018-08" db="EMBL/GenBank/DDBJ databases">
        <title>Genomic Encyclopedia of Type Strains, Phase IV (KMG-IV): sequencing the most valuable type-strain genomes for metagenomic binning, comparative biology and taxonomic classification.</title>
        <authorList>
            <person name="Goeker M."/>
        </authorList>
    </citation>
    <scope>NUCLEOTIDE SEQUENCE [LARGE SCALE GENOMIC DNA]</scope>
    <source>
        <strain evidence="3 4">BW863</strain>
    </source>
</reference>
<dbReference type="CDD" id="cd04765">
    <property type="entry name" value="HTH_MlrA-like_sg2"/>
    <property type="match status" value="1"/>
</dbReference>
<dbReference type="Pfam" id="PF13411">
    <property type="entry name" value="MerR_1"/>
    <property type="match status" value="1"/>
</dbReference>
<comment type="caution">
    <text evidence="3">The sequence shown here is derived from an EMBL/GenBank/DDBJ whole genome shotgun (WGS) entry which is preliminary data.</text>
</comment>
<dbReference type="GO" id="GO:0003700">
    <property type="term" value="F:DNA-binding transcription factor activity"/>
    <property type="evidence" value="ECO:0007669"/>
    <property type="project" value="InterPro"/>
</dbReference>
<sequence length="202" mass="22654">MVAVAANERALPEREQPGLAMEKTADAFRTISEVAEDLDLPQHVLRFWETRFTQIRPLKRGGGRRYYRPEDVDLLRAIRRLLYSEGYTIKGVQKILKEQGARGVIIAWRGDADLVPMDELPVEVKLDLAARSEPSRETPVRDADEPHDFAFGELHNAVAASGYGGESASLGPADYKILEELLAELSECERLLDNARRPANSR</sequence>
<keyword evidence="1" id="KW-0238">DNA-binding</keyword>
<evidence type="ECO:0000259" key="2">
    <source>
        <dbReference type="PROSITE" id="PS50937"/>
    </source>
</evidence>
<dbReference type="InterPro" id="IPR047057">
    <property type="entry name" value="MerR_fam"/>
</dbReference>
<evidence type="ECO:0000313" key="3">
    <source>
        <dbReference type="EMBL" id="REF86233.1"/>
    </source>
</evidence>
<name>A0A3D9YXC7_9HYPH</name>
<dbReference type="SMART" id="SM00422">
    <property type="entry name" value="HTH_MERR"/>
    <property type="match status" value="1"/>
</dbReference>
<evidence type="ECO:0000313" key="4">
    <source>
        <dbReference type="Proteomes" id="UP000256900"/>
    </source>
</evidence>
<evidence type="ECO:0000256" key="1">
    <source>
        <dbReference type="ARBA" id="ARBA00023125"/>
    </source>
</evidence>
<dbReference type="InterPro" id="IPR000551">
    <property type="entry name" value="MerR-type_HTH_dom"/>
</dbReference>
<dbReference type="AlphaFoldDB" id="A0A3D9YXC7"/>
<dbReference type="Gene3D" id="1.10.1660.10">
    <property type="match status" value="1"/>
</dbReference>
<proteinExistence type="predicted"/>
<feature type="domain" description="HTH merR-type" evidence="2">
    <location>
        <begin position="30"/>
        <end position="98"/>
    </location>
</feature>
<dbReference type="EMBL" id="QUMO01000003">
    <property type="protein sequence ID" value="REF86233.1"/>
    <property type="molecule type" value="Genomic_DNA"/>
</dbReference>
<accession>A0A3D9YXC7</accession>
<protein>
    <submittedName>
        <fullName evidence="3">MerR family transcriptional regulator</fullName>
    </submittedName>
</protein>
<dbReference type="PANTHER" id="PTHR30204">
    <property type="entry name" value="REDOX-CYCLING DRUG-SENSING TRANSCRIPTIONAL ACTIVATOR SOXR"/>
    <property type="match status" value="1"/>
</dbReference>
<dbReference type="SUPFAM" id="SSF46955">
    <property type="entry name" value="Putative DNA-binding domain"/>
    <property type="match status" value="1"/>
</dbReference>
<dbReference type="GO" id="GO:0003677">
    <property type="term" value="F:DNA binding"/>
    <property type="evidence" value="ECO:0007669"/>
    <property type="project" value="UniProtKB-KW"/>
</dbReference>
<gene>
    <name evidence="3" type="ORF">DES32_2282</name>
</gene>
<dbReference type="PANTHER" id="PTHR30204:SF15">
    <property type="entry name" value="BLL5018 PROTEIN"/>
    <property type="match status" value="1"/>
</dbReference>